<dbReference type="EMBL" id="MFUW01000031">
    <property type="protein sequence ID" value="OGI89409.1"/>
    <property type="molecule type" value="Genomic_DNA"/>
</dbReference>
<feature type="coiled-coil region" evidence="1">
    <location>
        <begin position="61"/>
        <end position="88"/>
    </location>
</feature>
<organism evidence="4 5">
    <name type="scientific">Candidatus Nomurabacteria bacterium RIFCSPLOWO2_01_FULL_40_15</name>
    <dbReference type="NCBI Taxonomy" id="1801772"/>
    <lineage>
        <taxon>Bacteria</taxon>
        <taxon>Candidatus Nomuraibacteriota</taxon>
    </lineage>
</organism>
<sequence length="267" mass="30416">MELKRPGGFSPQEAGKAKKNAGEIDALIKSGTLSIEELLQELDNNPKISLQERDALRSRLAIPLSSQNEALREQIRDLEERVAIDELTGLPNRAFLKHILNNYLQQLQSEGIRRESTPQAIMIIYLDIKEFKTFNDTYGHPGGDQALLAVAQRLKEATRPTDERFRPHGDEFVIILPISGKEGDIGPEEYFNRIKNKINNNLTAEVQETLEGIEIKKFVPVRISMGYDLVKRGDKRSVDEILDRADKAMYEDKRRSQRRSSDQEESS</sequence>
<dbReference type="InterPro" id="IPR050469">
    <property type="entry name" value="Diguanylate_Cyclase"/>
</dbReference>
<gene>
    <name evidence="4" type="ORF">A2911_02470</name>
</gene>
<feature type="domain" description="GGDEF" evidence="3">
    <location>
        <begin position="119"/>
        <end position="265"/>
    </location>
</feature>
<dbReference type="CDD" id="cd01949">
    <property type="entry name" value="GGDEF"/>
    <property type="match status" value="1"/>
</dbReference>
<dbReference type="InterPro" id="IPR029787">
    <property type="entry name" value="Nucleotide_cyclase"/>
</dbReference>
<dbReference type="SUPFAM" id="SSF55073">
    <property type="entry name" value="Nucleotide cyclase"/>
    <property type="match status" value="1"/>
</dbReference>
<keyword evidence="1" id="KW-0175">Coiled coil</keyword>
<evidence type="ECO:0000313" key="4">
    <source>
        <dbReference type="EMBL" id="OGI89409.1"/>
    </source>
</evidence>
<accession>A0A1F6X5L9</accession>
<dbReference type="Pfam" id="PF00990">
    <property type="entry name" value="GGDEF"/>
    <property type="match status" value="1"/>
</dbReference>
<evidence type="ECO:0000256" key="1">
    <source>
        <dbReference type="SAM" id="Coils"/>
    </source>
</evidence>
<feature type="region of interest" description="Disordered" evidence="2">
    <location>
        <begin position="247"/>
        <end position="267"/>
    </location>
</feature>
<dbReference type="PANTHER" id="PTHR45138">
    <property type="entry name" value="REGULATORY COMPONENTS OF SENSORY TRANSDUCTION SYSTEM"/>
    <property type="match status" value="1"/>
</dbReference>
<dbReference type="Gene3D" id="3.30.70.270">
    <property type="match status" value="1"/>
</dbReference>
<evidence type="ECO:0000313" key="5">
    <source>
        <dbReference type="Proteomes" id="UP000176814"/>
    </source>
</evidence>
<protein>
    <recommendedName>
        <fullName evidence="3">GGDEF domain-containing protein</fullName>
    </recommendedName>
</protein>
<proteinExistence type="predicted"/>
<dbReference type="PANTHER" id="PTHR45138:SF9">
    <property type="entry name" value="DIGUANYLATE CYCLASE DGCM-RELATED"/>
    <property type="match status" value="1"/>
</dbReference>
<dbReference type="AlphaFoldDB" id="A0A1F6X5L9"/>
<dbReference type="PROSITE" id="PS50887">
    <property type="entry name" value="GGDEF"/>
    <property type="match status" value="1"/>
</dbReference>
<comment type="caution">
    <text evidence="4">The sequence shown here is derived from an EMBL/GenBank/DDBJ whole genome shotgun (WGS) entry which is preliminary data.</text>
</comment>
<evidence type="ECO:0000259" key="3">
    <source>
        <dbReference type="PROSITE" id="PS50887"/>
    </source>
</evidence>
<name>A0A1F6X5L9_9BACT</name>
<reference evidence="4 5" key="1">
    <citation type="journal article" date="2016" name="Nat. Commun.">
        <title>Thousands of microbial genomes shed light on interconnected biogeochemical processes in an aquifer system.</title>
        <authorList>
            <person name="Anantharaman K."/>
            <person name="Brown C.T."/>
            <person name="Hug L.A."/>
            <person name="Sharon I."/>
            <person name="Castelle C.J."/>
            <person name="Probst A.J."/>
            <person name="Thomas B.C."/>
            <person name="Singh A."/>
            <person name="Wilkins M.J."/>
            <person name="Karaoz U."/>
            <person name="Brodie E.L."/>
            <person name="Williams K.H."/>
            <person name="Hubbard S.S."/>
            <person name="Banfield J.F."/>
        </authorList>
    </citation>
    <scope>NUCLEOTIDE SEQUENCE [LARGE SCALE GENOMIC DNA]</scope>
</reference>
<dbReference type="GO" id="GO:0052621">
    <property type="term" value="F:diguanylate cyclase activity"/>
    <property type="evidence" value="ECO:0007669"/>
    <property type="project" value="TreeGrafter"/>
</dbReference>
<dbReference type="NCBIfam" id="TIGR00254">
    <property type="entry name" value="GGDEF"/>
    <property type="match status" value="1"/>
</dbReference>
<dbReference type="InterPro" id="IPR043128">
    <property type="entry name" value="Rev_trsase/Diguanyl_cyclase"/>
</dbReference>
<evidence type="ECO:0000256" key="2">
    <source>
        <dbReference type="SAM" id="MobiDB-lite"/>
    </source>
</evidence>
<dbReference type="InterPro" id="IPR000160">
    <property type="entry name" value="GGDEF_dom"/>
</dbReference>
<dbReference type="Proteomes" id="UP000176814">
    <property type="component" value="Unassembled WGS sequence"/>
</dbReference>
<dbReference type="SMART" id="SM00267">
    <property type="entry name" value="GGDEF"/>
    <property type="match status" value="1"/>
</dbReference>